<dbReference type="GO" id="GO:0015179">
    <property type="term" value="F:L-amino acid transmembrane transporter activity"/>
    <property type="evidence" value="ECO:0007669"/>
    <property type="project" value="TreeGrafter"/>
</dbReference>
<dbReference type="InterPro" id="IPR050598">
    <property type="entry name" value="AminoAcid_Transporter"/>
</dbReference>
<keyword evidence="6 8" id="KW-1133">Transmembrane helix</keyword>
<keyword evidence="5 8" id="KW-0812">Transmembrane</keyword>
<dbReference type="PIRSF" id="PIRSF006060">
    <property type="entry name" value="AA_transporter"/>
    <property type="match status" value="1"/>
</dbReference>
<dbReference type="Pfam" id="PF13520">
    <property type="entry name" value="AA_permease_2"/>
    <property type="match status" value="1"/>
</dbReference>
<protein>
    <submittedName>
        <fullName evidence="9">Uncharacterized protein</fullName>
    </submittedName>
</protein>
<feature type="transmembrane region" description="Helical" evidence="8">
    <location>
        <begin position="436"/>
        <end position="453"/>
    </location>
</feature>
<evidence type="ECO:0000313" key="9">
    <source>
        <dbReference type="EMBL" id="CAL1540737.1"/>
    </source>
</evidence>
<dbReference type="GO" id="GO:0005886">
    <property type="term" value="C:plasma membrane"/>
    <property type="evidence" value="ECO:0007669"/>
    <property type="project" value="UniProtKB-SubCell"/>
</dbReference>
<name>A0AAV2I8G7_LYMST</name>
<evidence type="ECO:0000256" key="1">
    <source>
        <dbReference type="ARBA" id="ARBA00004651"/>
    </source>
</evidence>
<comment type="subcellular location">
    <subcellularLocation>
        <location evidence="1">Cell membrane</location>
        <topology evidence="1">Multi-pass membrane protein</topology>
    </subcellularLocation>
</comment>
<organism evidence="9 10">
    <name type="scientific">Lymnaea stagnalis</name>
    <name type="common">Great pond snail</name>
    <name type="synonym">Helix stagnalis</name>
    <dbReference type="NCBI Taxonomy" id="6523"/>
    <lineage>
        <taxon>Eukaryota</taxon>
        <taxon>Metazoa</taxon>
        <taxon>Spiralia</taxon>
        <taxon>Lophotrochozoa</taxon>
        <taxon>Mollusca</taxon>
        <taxon>Gastropoda</taxon>
        <taxon>Heterobranchia</taxon>
        <taxon>Euthyneura</taxon>
        <taxon>Panpulmonata</taxon>
        <taxon>Hygrophila</taxon>
        <taxon>Lymnaeoidea</taxon>
        <taxon>Lymnaeidae</taxon>
        <taxon>Lymnaea</taxon>
    </lineage>
</organism>
<keyword evidence="10" id="KW-1185">Reference proteome</keyword>
<feature type="transmembrane region" description="Helical" evidence="8">
    <location>
        <begin position="107"/>
        <end position="137"/>
    </location>
</feature>
<evidence type="ECO:0000313" key="10">
    <source>
        <dbReference type="Proteomes" id="UP001497497"/>
    </source>
</evidence>
<comment type="similarity">
    <text evidence="2">Belongs to the amino acid-polyamine-organocation (APC) superfamily. L-type amino acid transporter (LAT) (TC 2.A.3.8) family.</text>
</comment>
<reference evidence="9 10" key="1">
    <citation type="submission" date="2024-04" db="EMBL/GenBank/DDBJ databases">
        <authorList>
            <consortium name="Genoscope - CEA"/>
            <person name="William W."/>
        </authorList>
    </citation>
    <scope>NUCLEOTIDE SEQUENCE [LARGE SCALE GENOMIC DNA]</scope>
</reference>
<feature type="transmembrane region" description="Helical" evidence="8">
    <location>
        <begin position="408"/>
        <end position="430"/>
    </location>
</feature>
<feature type="transmembrane region" description="Helical" evidence="8">
    <location>
        <begin position="179"/>
        <end position="198"/>
    </location>
</feature>
<evidence type="ECO:0000256" key="2">
    <source>
        <dbReference type="ARBA" id="ARBA00007040"/>
    </source>
</evidence>
<keyword evidence="4" id="KW-1003">Cell membrane</keyword>
<evidence type="ECO:0000256" key="5">
    <source>
        <dbReference type="ARBA" id="ARBA00022692"/>
    </source>
</evidence>
<dbReference type="Gene3D" id="1.20.1740.10">
    <property type="entry name" value="Amino acid/polyamine transporter I"/>
    <property type="match status" value="1"/>
</dbReference>
<dbReference type="EMBL" id="CAXITT010000397">
    <property type="protein sequence ID" value="CAL1540737.1"/>
    <property type="molecule type" value="Genomic_DNA"/>
</dbReference>
<dbReference type="InterPro" id="IPR002293">
    <property type="entry name" value="AA/rel_permease1"/>
</dbReference>
<feature type="transmembrane region" description="Helical" evidence="8">
    <location>
        <begin position="374"/>
        <end position="396"/>
    </location>
</feature>
<evidence type="ECO:0000256" key="7">
    <source>
        <dbReference type="ARBA" id="ARBA00023136"/>
    </source>
</evidence>
<proteinExistence type="inferred from homology"/>
<keyword evidence="3" id="KW-0813">Transport</keyword>
<feature type="transmembrane region" description="Helical" evidence="8">
    <location>
        <begin position="350"/>
        <end position="368"/>
    </location>
</feature>
<comment type="caution">
    <text evidence="9">The sequence shown here is derived from an EMBL/GenBank/DDBJ whole genome shotgun (WGS) entry which is preliminary data.</text>
</comment>
<evidence type="ECO:0000256" key="3">
    <source>
        <dbReference type="ARBA" id="ARBA00022448"/>
    </source>
</evidence>
<feature type="transmembrane region" description="Helical" evidence="8">
    <location>
        <begin position="149"/>
        <end position="167"/>
    </location>
</feature>
<dbReference type="Proteomes" id="UP001497497">
    <property type="component" value="Unassembled WGS sequence"/>
</dbReference>
<evidence type="ECO:0000256" key="4">
    <source>
        <dbReference type="ARBA" id="ARBA00022475"/>
    </source>
</evidence>
<evidence type="ECO:0000256" key="8">
    <source>
        <dbReference type="SAM" id="Phobius"/>
    </source>
</evidence>
<feature type="transmembrane region" description="Helical" evidence="8">
    <location>
        <begin position="68"/>
        <end position="86"/>
    </location>
</feature>
<feature type="transmembrane region" description="Helical" evidence="8">
    <location>
        <begin position="218"/>
        <end position="240"/>
    </location>
</feature>
<keyword evidence="7 8" id="KW-0472">Membrane</keyword>
<sequence>MTKQFLNGNGKLAKSNSSLHVTSPKEVQHIGLFNCICIIIGIIIGAGIFVSPVGIIKHVGSVGMSLTMWGIVGVFSVLCALCYAELGACFPQSGGEYIYVKKAWGDFCAFMCLWMNMIIIFPVCVATAGLIFASYVLKPFYPECEPPQEVIRLIAASVVALIVAINSHNVNWVTKLQKFITVCKVFALVIIIVIGFIWMGKGNVESFQNSFEDSDYSAGAITLAFYSGFWAFGGWNYFNCVTGEVINPKRNLPLGIMISITVVTVIYVTVNVAYFSVLTPMEMLQSSAVAVTFLERTVVSLAYVVPFLIAISVVGGINGAVMLVSRLFVVAAKNNHLPRIISMRHVETSTPIPSLITMFVLVIIMQSVGDIFCLIEMMGFSLSVVLTMVFAGQVWLRRKMPLLKRPIIVPVIIPALLCIINGAILFITIYQKYEESCLALIIIGCGIPAYLLGPMWKKPKLVQGALDSVTIFLQKLLLVSEHEDNEKAEVIGFQNDITA</sequence>
<evidence type="ECO:0000256" key="6">
    <source>
        <dbReference type="ARBA" id="ARBA00022989"/>
    </source>
</evidence>
<dbReference type="AlphaFoldDB" id="A0AAV2I8G7"/>
<feature type="transmembrane region" description="Helical" evidence="8">
    <location>
        <begin position="32"/>
        <end position="56"/>
    </location>
</feature>
<dbReference type="PANTHER" id="PTHR11785">
    <property type="entry name" value="AMINO ACID TRANSPORTER"/>
    <property type="match status" value="1"/>
</dbReference>
<feature type="transmembrane region" description="Helical" evidence="8">
    <location>
        <begin position="252"/>
        <end position="277"/>
    </location>
</feature>
<feature type="transmembrane region" description="Helical" evidence="8">
    <location>
        <begin position="303"/>
        <end position="329"/>
    </location>
</feature>
<dbReference type="FunFam" id="1.20.1740.10:FF:000003">
    <property type="entry name" value="Y+L amino acid transporter 1 isoform X1"/>
    <property type="match status" value="1"/>
</dbReference>
<accession>A0AAV2I8G7</accession>
<dbReference type="PANTHER" id="PTHR11785:SF528">
    <property type="entry name" value="AMINO ACID TRANSPORTER PROTEIN JHI-21"/>
    <property type="match status" value="1"/>
</dbReference>
<gene>
    <name evidence="9" type="ORF">GSLYS_00014386001</name>
</gene>